<feature type="domain" description="Transcriptional regulator LacI/GalR-like sensor" evidence="5">
    <location>
        <begin position="95"/>
        <end position="254"/>
    </location>
</feature>
<dbReference type="AlphaFoldDB" id="A8DVM0"/>
<dbReference type="CDD" id="cd06267">
    <property type="entry name" value="PBP1_LacI_sugar_binding-like"/>
    <property type="match status" value="1"/>
</dbReference>
<dbReference type="EMBL" id="DS478356">
    <property type="protein sequence ID" value="EDO25740.1"/>
    <property type="molecule type" value="Genomic_DNA"/>
</dbReference>
<feature type="region of interest" description="Disordered" evidence="4">
    <location>
        <begin position="232"/>
        <end position="255"/>
    </location>
</feature>
<dbReference type="eggNOG" id="ENOG502SGE1">
    <property type="taxonomic scope" value="Eukaryota"/>
</dbReference>
<dbReference type="OMA" id="MHGVETA"/>
<proteinExistence type="predicted"/>
<dbReference type="Proteomes" id="UP000001593">
    <property type="component" value="Unassembled WGS sequence"/>
</dbReference>
<dbReference type="GO" id="GO:0006355">
    <property type="term" value="P:regulation of DNA-templated transcription"/>
    <property type="evidence" value="ECO:0000318"/>
    <property type="project" value="GO_Central"/>
</dbReference>
<evidence type="ECO:0000259" key="5">
    <source>
        <dbReference type="Pfam" id="PF13377"/>
    </source>
</evidence>
<evidence type="ECO:0000256" key="3">
    <source>
        <dbReference type="ARBA" id="ARBA00023163"/>
    </source>
</evidence>
<keyword evidence="3" id="KW-0804">Transcription</keyword>
<name>A8DVM0_NEMVE</name>
<dbReference type="HOGENOM" id="CLU_037628_15_1_1"/>
<feature type="non-terminal residue" evidence="6">
    <location>
        <position position="1"/>
    </location>
</feature>
<organism evidence="6 7">
    <name type="scientific">Nematostella vectensis</name>
    <name type="common">Starlet sea anemone</name>
    <dbReference type="NCBI Taxonomy" id="45351"/>
    <lineage>
        <taxon>Eukaryota</taxon>
        <taxon>Metazoa</taxon>
        <taxon>Cnidaria</taxon>
        <taxon>Anthozoa</taxon>
        <taxon>Hexacorallia</taxon>
        <taxon>Actiniaria</taxon>
        <taxon>Edwardsiidae</taxon>
        <taxon>Nematostella</taxon>
    </lineage>
</organism>
<evidence type="ECO:0000256" key="4">
    <source>
        <dbReference type="SAM" id="MobiDB-lite"/>
    </source>
</evidence>
<evidence type="ECO:0000256" key="1">
    <source>
        <dbReference type="ARBA" id="ARBA00023015"/>
    </source>
</evidence>
<keyword evidence="7" id="KW-1185">Reference proteome</keyword>
<dbReference type="InParanoid" id="A8DVM0"/>
<accession>A8DVM0</accession>
<dbReference type="GO" id="GO:0003700">
    <property type="term" value="F:DNA-binding transcription factor activity"/>
    <property type="evidence" value="ECO:0000318"/>
    <property type="project" value="GO_Central"/>
</dbReference>
<keyword evidence="1" id="KW-0805">Transcription regulation</keyword>
<dbReference type="GO" id="GO:0000976">
    <property type="term" value="F:transcription cis-regulatory region binding"/>
    <property type="evidence" value="ECO:0000318"/>
    <property type="project" value="GO_Central"/>
</dbReference>
<keyword evidence="2" id="KW-0238">DNA-binding</keyword>
<evidence type="ECO:0000313" key="7">
    <source>
        <dbReference type="Proteomes" id="UP000001593"/>
    </source>
</evidence>
<feature type="compositionally biased region" description="Polar residues" evidence="4">
    <location>
        <begin position="232"/>
        <end position="248"/>
    </location>
</feature>
<protein>
    <recommendedName>
        <fullName evidence="5">Transcriptional regulator LacI/GalR-like sensor domain-containing protein</fullName>
    </recommendedName>
</protein>
<dbReference type="PANTHER" id="PTHR30146:SF109">
    <property type="entry name" value="HTH-TYPE TRANSCRIPTIONAL REGULATOR GALS"/>
    <property type="match status" value="1"/>
</dbReference>
<sequence length="255" mass="28393">GIEEGAREKGYRIMVCFSNESYKNEVENLKVLSNGSVDGLIISIANETLEGKKFNHFHELIKEEIPLVMLDRVQDSIPCDKVIVDDISAGYKATEYLVQTGCKNIAILTTPQHVTVGRLREQGYRKALLSNNLKVSAKLIKEIDESQDIPEQIMSVFNESVDAIFAVNEIYAAIAIKMAKKRNLKVPDDVAVVGFTDGLISEYSSPSITAIVQHGKMMGRQAVEMLIEQIESENNNHTPRTKVVSSNLHIRESSK</sequence>
<dbReference type="SUPFAM" id="SSF53822">
    <property type="entry name" value="Periplasmic binding protein-like I"/>
    <property type="match status" value="1"/>
</dbReference>
<dbReference type="InterPro" id="IPR046335">
    <property type="entry name" value="LacI/GalR-like_sensor"/>
</dbReference>
<evidence type="ECO:0000313" key="6">
    <source>
        <dbReference type="EMBL" id="EDO25740.1"/>
    </source>
</evidence>
<dbReference type="Gene3D" id="3.40.50.2300">
    <property type="match status" value="2"/>
</dbReference>
<dbReference type="Pfam" id="PF13377">
    <property type="entry name" value="Peripla_BP_3"/>
    <property type="match status" value="1"/>
</dbReference>
<reference evidence="6 7" key="1">
    <citation type="journal article" date="2007" name="Science">
        <title>Sea anemone genome reveals ancestral eumetazoan gene repertoire and genomic organization.</title>
        <authorList>
            <person name="Putnam N.H."/>
            <person name="Srivastava M."/>
            <person name="Hellsten U."/>
            <person name="Dirks B."/>
            <person name="Chapman J."/>
            <person name="Salamov A."/>
            <person name="Terry A."/>
            <person name="Shapiro H."/>
            <person name="Lindquist E."/>
            <person name="Kapitonov V.V."/>
            <person name="Jurka J."/>
            <person name="Genikhovich G."/>
            <person name="Grigoriev I.V."/>
            <person name="Lucas S.M."/>
            <person name="Steele R.E."/>
            <person name="Finnerty J.R."/>
            <person name="Technau U."/>
            <person name="Martindale M.Q."/>
            <person name="Rokhsar D.S."/>
        </authorList>
    </citation>
    <scope>NUCLEOTIDE SEQUENCE [LARGE SCALE GENOMIC DNA]</scope>
    <source>
        <strain evidence="7">CH2 X CH6</strain>
    </source>
</reference>
<dbReference type="PANTHER" id="PTHR30146">
    <property type="entry name" value="LACI-RELATED TRANSCRIPTIONAL REPRESSOR"/>
    <property type="match status" value="1"/>
</dbReference>
<evidence type="ECO:0000256" key="2">
    <source>
        <dbReference type="ARBA" id="ARBA00023125"/>
    </source>
</evidence>
<dbReference type="InterPro" id="IPR028082">
    <property type="entry name" value="Peripla_BP_I"/>
</dbReference>
<dbReference type="STRING" id="45351.A8DVM0"/>
<gene>
    <name evidence="6" type="ORF">NEMVEDRAFT_v1g225747</name>
</gene>